<sequence>MNILITAGGTSEKIDEVRHLTNHATGSLGKEIANSLKNEAVNVYYVHGPQAVLPENDAIHFFPIHSVQDLYDTMKKLLTTISFDYVIHSMAVSDYELDTATNEALLSEQIAEKIISEEYKTKEELAQLIKQVLTDSHQSAQPAQKKISSKNDKLILVMKKAPKVISQIKTWQPSTHLIGFKLLVDVSEEELVSVAQDSIEKNKADYILANDLTHIKGDQHIGLFVSKQGIEQRFNTKKEIAQGMKQLILKN</sequence>
<dbReference type="RefSeq" id="WP_126793664.1">
    <property type="nucleotide sequence ID" value="NZ_CP060720.1"/>
</dbReference>
<evidence type="ECO:0000259" key="1">
    <source>
        <dbReference type="Pfam" id="PF04127"/>
    </source>
</evidence>
<dbReference type="SUPFAM" id="SSF102645">
    <property type="entry name" value="CoaB-like"/>
    <property type="match status" value="1"/>
</dbReference>
<reference evidence="2 3" key="1">
    <citation type="submission" date="2017-05" db="EMBL/GenBank/DDBJ databases">
        <title>Vagococcus spp. assemblies.</title>
        <authorList>
            <person name="Gulvik C.A."/>
        </authorList>
    </citation>
    <scope>NUCLEOTIDE SEQUENCE [LARGE SCALE GENOMIC DNA]</scope>
    <source>
        <strain evidence="2 3">SS1714</strain>
    </source>
</reference>
<dbReference type="Pfam" id="PF04127">
    <property type="entry name" value="DFP"/>
    <property type="match status" value="2"/>
</dbReference>
<protein>
    <submittedName>
        <fullName evidence="2">Phosphopantothenate--cysteine ligase</fullName>
    </submittedName>
</protein>
<dbReference type="Proteomes" id="UP000288028">
    <property type="component" value="Unassembled WGS sequence"/>
</dbReference>
<dbReference type="InterPro" id="IPR007085">
    <property type="entry name" value="DNA/pantothenate-metab_flavo_C"/>
</dbReference>
<dbReference type="NCBIfam" id="TIGR02114">
    <property type="entry name" value="coaB_strep"/>
    <property type="match status" value="1"/>
</dbReference>
<feature type="domain" description="DNA/pantothenate metabolism flavoprotein C-terminal" evidence="1">
    <location>
        <begin position="138"/>
        <end position="248"/>
    </location>
</feature>
<evidence type="ECO:0000313" key="3">
    <source>
        <dbReference type="Proteomes" id="UP000288028"/>
    </source>
</evidence>
<dbReference type="GeneID" id="95579601"/>
<dbReference type="AlphaFoldDB" id="A0A430B413"/>
<dbReference type="OrthoDB" id="9802554at2"/>
<comment type="caution">
    <text evidence="2">The sequence shown here is derived from an EMBL/GenBank/DDBJ whole genome shotgun (WGS) entry which is preliminary data.</text>
</comment>
<proteinExistence type="predicted"/>
<gene>
    <name evidence="2" type="ORF">CBF28_07690</name>
</gene>
<dbReference type="GO" id="GO:0015937">
    <property type="term" value="P:coenzyme A biosynthetic process"/>
    <property type="evidence" value="ECO:0007669"/>
    <property type="project" value="UniProtKB-ARBA"/>
</dbReference>
<dbReference type="GO" id="GO:0016874">
    <property type="term" value="F:ligase activity"/>
    <property type="evidence" value="ECO:0007669"/>
    <property type="project" value="UniProtKB-KW"/>
</dbReference>
<dbReference type="Gene3D" id="3.40.50.10300">
    <property type="entry name" value="CoaB-like"/>
    <property type="match status" value="1"/>
</dbReference>
<feature type="domain" description="DNA/pantothenate metabolism flavoprotein C-terminal" evidence="1">
    <location>
        <begin position="2"/>
        <end position="103"/>
    </location>
</feature>
<accession>A0A430B413</accession>
<dbReference type="EMBL" id="NGKB01000006">
    <property type="protein sequence ID" value="RSU14942.1"/>
    <property type="molecule type" value="Genomic_DNA"/>
</dbReference>
<dbReference type="InterPro" id="IPR011848">
    <property type="entry name" value="CoaB_strep"/>
</dbReference>
<organism evidence="2 3">
    <name type="scientific">Vagococcus carniphilus</name>
    <dbReference type="NCBI Taxonomy" id="218144"/>
    <lineage>
        <taxon>Bacteria</taxon>
        <taxon>Bacillati</taxon>
        <taxon>Bacillota</taxon>
        <taxon>Bacilli</taxon>
        <taxon>Lactobacillales</taxon>
        <taxon>Enterococcaceae</taxon>
        <taxon>Vagococcus</taxon>
    </lineage>
</organism>
<name>A0A430B413_9ENTE</name>
<keyword evidence="2" id="KW-0436">Ligase</keyword>
<keyword evidence="3" id="KW-1185">Reference proteome</keyword>
<dbReference type="InterPro" id="IPR035929">
    <property type="entry name" value="CoaB-like_sf"/>
</dbReference>
<evidence type="ECO:0000313" key="2">
    <source>
        <dbReference type="EMBL" id="RSU14942.1"/>
    </source>
</evidence>